<comment type="caution">
    <text evidence="3">The sequence shown here is derived from an EMBL/GenBank/DDBJ whole genome shotgun (WGS) entry which is preliminary data.</text>
</comment>
<feature type="region of interest" description="Disordered" evidence="1">
    <location>
        <begin position="237"/>
        <end position="266"/>
    </location>
</feature>
<accession>A0ABV9JJN3</accession>
<keyword evidence="2" id="KW-0812">Transmembrane</keyword>
<evidence type="ECO:0000256" key="2">
    <source>
        <dbReference type="SAM" id="Phobius"/>
    </source>
</evidence>
<keyword evidence="4" id="KW-1185">Reference proteome</keyword>
<proteinExistence type="predicted"/>
<dbReference type="RefSeq" id="WP_377331839.1">
    <property type="nucleotide sequence ID" value="NZ_JBHSGB010000004.1"/>
</dbReference>
<dbReference type="Proteomes" id="UP001595962">
    <property type="component" value="Unassembled WGS sequence"/>
</dbReference>
<organism evidence="3 4">
    <name type="scientific">Rheinheimera marina</name>
    <dbReference type="NCBI Taxonomy" id="1774958"/>
    <lineage>
        <taxon>Bacteria</taxon>
        <taxon>Pseudomonadati</taxon>
        <taxon>Pseudomonadota</taxon>
        <taxon>Gammaproteobacteria</taxon>
        <taxon>Chromatiales</taxon>
        <taxon>Chromatiaceae</taxon>
        <taxon>Rheinheimera</taxon>
    </lineage>
</organism>
<keyword evidence="2" id="KW-1133">Transmembrane helix</keyword>
<protein>
    <submittedName>
        <fullName evidence="3">Uncharacterized protein</fullName>
    </submittedName>
</protein>
<evidence type="ECO:0000313" key="3">
    <source>
        <dbReference type="EMBL" id="MFC4654115.1"/>
    </source>
</evidence>
<gene>
    <name evidence="3" type="ORF">ACFO3I_03640</name>
</gene>
<feature type="transmembrane region" description="Helical" evidence="2">
    <location>
        <begin position="137"/>
        <end position="157"/>
    </location>
</feature>
<feature type="transmembrane region" description="Helical" evidence="2">
    <location>
        <begin position="52"/>
        <end position="70"/>
    </location>
</feature>
<reference evidence="4" key="1">
    <citation type="journal article" date="2019" name="Int. J. Syst. Evol. Microbiol.">
        <title>The Global Catalogue of Microorganisms (GCM) 10K type strain sequencing project: providing services to taxonomists for standard genome sequencing and annotation.</title>
        <authorList>
            <consortium name="The Broad Institute Genomics Platform"/>
            <consortium name="The Broad Institute Genome Sequencing Center for Infectious Disease"/>
            <person name="Wu L."/>
            <person name="Ma J."/>
        </authorList>
    </citation>
    <scope>NUCLEOTIDE SEQUENCE [LARGE SCALE GENOMIC DNA]</scope>
    <source>
        <strain evidence="4">DT28</strain>
    </source>
</reference>
<evidence type="ECO:0000256" key="1">
    <source>
        <dbReference type="SAM" id="MobiDB-lite"/>
    </source>
</evidence>
<keyword evidence="2" id="KW-0472">Membrane</keyword>
<evidence type="ECO:0000313" key="4">
    <source>
        <dbReference type="Proteomes" id="UP001595962"/>
    </source>
</evidence>
<name>A0ABV9JJN3_9GAMM</name>
<dbReference type="EMBL" id="JBHSGB010000004">
    <property type="protein sequence ID" value="MFC4654115.1"/>
    <property type="molecule type" value="Genomic_DNA"/>
</dbReference>
<feature type="transmembrane region" description="Helical" evidence="2">
    <location>
        <begin position="90"/>
        <end position="116"/>
    </location>
</feature>
<sequence length="266" mass="29757">MSEVQLAENSAVASAENLPDEQPLYPHSMRAEQSLKNMLGFSRHLLLKHPSLALTLFYLLASSLGLFLTVELLSRFDFSILPYLELTDFLLAAIVNPRSLVISALFFLMYFSLIVLDKKCRQWWGGYAWAMEWTQRMTRWIPMWLSAVFGGMAYLYFSGLVAAQQIYQEIQDKASPEFSLSLIYPMNPGGKETRMLQPVQLISRTSGYLVLYYEKQVMLIPHANVAAFVPLEKSVTAPAGKPAENPPSQSGAATPAAPIKEPEKAA</sequence>